<reference evidence="3" key="1">
    <citation type="journal article" date="2011" name="Genome Biol.">
        <title>Comparative and functional genomics provide insights into the pathogenicity of dermatophytic fungi.</title>
        <authorList>
            <person name="Burmester A."/>
            <person name="Shelest E."/>
            <person name="Gloeckner G."/>
            <person name="Heddergott C."/>
            <person name="Schindler S."/>
            <person name="Staib P."/>
            <person name="Heidel A."/>
            <person name="Felder M."/>
            <person name="Petzold A."/>
            <person name="Szafranski K."/>
            <person name="Feuermann M."/>
            <person name="Pedruzzi I."/>
            <person name="Priebe S."/>
            <person name="Groth M."/>
            <person name="Winkler R."/>
            <person name="Li W."/>
            <person name="Kniemeyer O."/>
            <person name="Schroeckh V."/>
            <person name="Hertweck C."/>
            <person name="Hube B."/>
            <person name="White T.C."/>
            <person name="Platzer M."/>
            <person name="Guthke R."/>
            <person name="Heitman J."/>
            <person name="Woestemeyer J."/>
            <person name="Zipfel P.F."/>
            <person name="Monod M."/>
            <person name="Brakhage A.A."/>
        </authorList>
    </citation>
    <scope>NUCLEOTIDE SEQUENCE [LARGE SCALE GENOMIC DNA]</scope>
    <source>
        <strain evidence="3">HKI 0517</strain>
    </source>
</reference>
<gene>
    <name evidence="2" type="ORF">TRV_01846</name>
</gene>
<feature type="compositionally biased region" description="Basic and acidic residues" evidence="1">
    <location>
        <begin position="71"/>
        <end position="82"/>
    </location>
</feature>
<organism evidence="2 3">
    <name type="scientific">Trichophyton verrucosum (strain HKI 0517)</name>
    <dbReference type="NCBI Taxonomy" id="663202"/>
    <lineage>
        <taxon>Eukaryota</taxon>
        <taxon>Fungi</taxon>
        <taxon>Dikarya</taxon>
        <taxon>Ascomycota</taxon>
        <taxon>Pezizomycotina</taxon>
        <taxon>Eurotiomycetes</taxon>
        <taxon>Eurotiomycetidae</taxon>
        <taxon>Onygenales</taxon>
        <taxon>Arthrodermataceae</taxon>
        <taxon>Trichophyton</taxon>
    </lineage>
</organism>
<proteinExistence type="predicted"/>
<dbReference type="EMBL" id="ACYE01000097">
    <property type="protein sequence ID" value="EFE43395.1"/>
    <property type="molecule type" value="Genomic_DNA"/>
</dbReference>
<dbReference type="KEGG" id="tve:TRV_01846"/>
<evidence type="ECO:0000313" key="2">
    <source>
        <dbReference type="EMBL" id="EFE43395.1"/>
    </source>
</evidence>
<protein>
    <submittedName>
        <fullName evidence="2">Uncharacterized protein</fullName>
    </submittedName>
</protein>
<dbReference type="HOGENOM" id="CLU_1876950_0_0_1"/>
<keyword evidence="3" id="KW-1185">Reference proteome</keyword>
<comment type="caution">
    <text evidence="2">The sequence shown here is derived from an EMBL/GenBank/DDBJ whole genome shotgun (WGS) entry which is preliminary data.</text>
</comment>
<name>D4D432_TRIVH</name>
<dbReference type="GeneID" id="9582705"/>
<evidence type="ECO:0000313" key="3">
    <source>
        <dbReference type="Proteomes" id="UP000008383"/>
    </source>
</evidence>
<evidence type="ECO:0000256" key="1">
    <source>
        <dbReference type="SAM" id="MobiDB-lite"/>
    </source>
</evidence>
<dbReference type="Proteomes" id="UP000008383">
    <property type="component" value="Unassembled WGS sequence"/>
</dbReference>
<accession>D4D432</accession>
<feature type="region of interest" description="Disordered" evidence="1">
    <location>
        <begin position="68"/>
        <end position="91"/>
    </location>
</feature>
<dbReference type="RefSeq" id="XP_003024013.1">
    <property type="nucleotide sequence ID" value="XM_003023967.1"/>
</dbReference>
<dbReference type="AlphaFoldDB" id="D4D432"/>
<sequence>MRSRIAIHNIHEVQKVGQPGEFEDIKAVSLVEKKESSLFEVRPCVETSIEEVIGPGFWGSLETKEIAGQGGKRDIQGKDAPRRKSKNTSHYHEMAIRRPVCSVFKGEKGQPVLGMLMVECLDATGGEGGYKGKEVK</sequence>